<feature type="domain" description="Malic enzyme N-terminal" evidence="9">
    <location>
        <begin position="15"/>
        <end position="148"/>
    </location>
</feature>
<evidence type="ECO:0000259" key="8">
    <source>
        <dbReference type="SMART" id="SM00919"/>
    </source>
</evidence>
<dbReference type="SMART" id="SM01274">
    <property type="entry name" value="malic"/>
    <property type="match status" value="1"/>
</dbReference>
<dbReference type="SMART" id="SM00919">
    <property type="entry name" value="Malic_M"/>
    <property type="match status" value="1"/>
</dbReference>
<feature type="active site" description="Proton acceptor" evidence="5">
    <location>
        <position position="91"/>
    </location>
</feature>
<evidence type="ECO:0000313" key="10">
    <source>
        <dbReference type="EMBL" id="HFX14134.1"/>
    </source>
</evidence>
<dbReference type="SUPFAM" id="SSF53223">
    <property type="entry name" value="Aminoacid dehydrogenase-like, N-terminal domain"/>
    <property type="match status" value="1"/>
</dbReference>
<feature type="binding site" evidence="6">
    <location>
        <position position="316"/>
    </location>
    <ligand>
        <name>(S)-malate</name>
        <dbReference type="ChEBI" id="CHEBI:15589"/>
    </ligand>
</feature>
<dbReference type="FunFam" id="3.40.50.720:FF:000095">
    <property type="entry name" value="NADP-dependent malic enzyme"/>
    <property type="match status" value="1"/>
</dbReference>
<evidence type="ECO:0000256" key="1">
    <source>
        <dbReference type="ARBA" id="ARBA00001936"/>
    </source>
</evidence>
<evidence type="ECO:0000256" key="6">
    <source>
        <dbReference type="PIRSR" id="PIRSR000106-2"/>
    </source>
</evidence>
<comment type="cofactor">
    <cofactor evidence="1">
        <name>Mn(2+)</name>
        <dbReference type="ChEBI" id="CHEBI:29035"/>
    </cofactor>
</comment>
<name>A0A7C3MJV7_DICTH</name>
<evidence type="ECO:0000256" key="7">
    <source>
        <dbReference type="PIRSR" id="PIRSR000106-3"/>
    </source>
</evidence>
<evidence type="ECO:0000256" key="2">
    <source>
        <dbReference type="ARBA" id="ARBA00008785"/>
    </source>
</evidence>
<dbReference type="InterPro" id="IPR046346">
    <property type="entry name" value="Aminoacid_DH-like_N_sf"/>
</dbReference>
<evidence type="ECO:0000259" key="9">
    <source>
        <dbReference type="SMART" id="SM01274"/>
    </source>
</evidence>
<keyword evidence="4" id="KW-0560">Oxidoreductase</keyword>
<protein>
    <submittedName>
        <fullName evidence="10">NAD-dependent malic enzyme</fullName>
    </submittedName>
</protein>
<dbReference type="GO" id="GO:0016616">
    <property type="term" value="F:oxidoreductase activity, acting on the CH-OH group of donors, NAD or NADP as acceptor"/>
    <property type="evidence" value="ECO:0007669"/>
    <property type="project" value="InterPro"/>
</dbReference>
<gene>
    <name evidence="10" type="ORF">ENW00_08330</name>
</gene>
<dbReference type="InterPro" id="IPR012302">
    <property type="entry name" value="Malic_NAD-bd"/>
</dbReference>
<evidence type="ECO:0000256" key="5">
    <source>
        <dbReference type="PIRSR" id="PIRSR000106-1"/>
    </source>
</evidence>
<reference evidence="10" key="1">
    <citation type="journal article" date="2020" name="mSystems">
        <title>Genome- and Community-Level Interaction Insights into Carbon Utilization and Element Cycling Functions of Hydrothermarchaeota in Hydrothermal Sediment.</title>
        <authorList>
            <person name="Zhou Z."/>
            <person name="Liu Y."/>
            <person name="Xu W."/>
            <person name="Pan J."/>
            <person name="Luo Z.H."/>
            <person name="Li M."/>
        </authorList>
    </citation>
    <scope>NUCLEOTIDE SEQUENCE [LARGE SCALE GENOMIC DNA]</scope>
    <source>
        <strain evidence="10">SpSt-81</strain>
    </source>
</reference>
<dbReference type="GO" id="GO:0004470">
    <property type="term" value="F:malic enzyme activity"/>
    <property type="evidence" value="ECO:0007669"/>
    <property type="project" value="InterPro"/>
</dbReference>
<dbReference type="GO" id="GO:0046872">
    <property type="term" value="F:metal ion binding"/>
    <property type="evidence" value="ECO:0007669"/>
    <property type="project" value="UniProtKB-KW"/>
</dbReference>
<dbReference type="SUPFAM" id="SSF51735">
    <property type="entry name" value="NAD(P)-binding Rossmann-fold domains"/>
    <property type="match status" value="1"/>
</dbReference>
<dbReference type="InterPro" id="IPR037062">
    <property type="entry name" value="Malic_N_dom_sf"/>
</dbReference>
<dbReference type="PANTHER" id="PTHR43237">
    <property type="entry name" value="NADP-DEPENDENT MALIC ENZYME"/>
    <property type="match status" value="1"/>
</dbReference>
<dbReference type="AlphaFoldDB" id="A0A7C3MJV7"/>
<proteinExistence type="inferred from homology"/>
<feature type="binding site" evidence="7">
    <location>
        <position position="159"/>
    </location>
    <ligand>
        <name>a divalent metal cation</name>
        <dbReference type="ChEBI" id="CHEBI:60240"/>
    </ligand>
</feature>
<accession>A0A7C3MJV7</accession>
<dbReference type="PIRSF" id="PIRSF000106">
    <property type="entry name" value="ME"/>
    <property type="match status" value="1"/>
</dbReference>
<comment type="caution">
    <text evidence="10">The sequence shown here is derived from an EMBL/GenBank/DDBJ whole genome shotgun (WGS) entry which is preliminary data.</text>
</comment>
<dbReference type="InterPro" id="IPR051674">
    <property type="entry name" value="Malate_Decarboxylase"/>
</dbReference>
<comment type="cofactor">
    <cofactor evidence="7">
        <name>Mg(2+)</name>
        <dbReference type="ChEBI" id="CHEBI:18420"/>
    </cofactor>
    <cofactor evidence="7">
        <name>Mn(2+)</name>
        <dbReference type="ChEBI" id="CHEBI:29035"/>
    </cofactor>
    <text evidence="7">Divalent metal cations. Prefers magnesium or manganese.</text>
</comment>
<dbReference type="InterPro" id="IPR036291">
    <property type="entry name" value="NAD(P)-bd_dom_sf"/>
</dbReference>
<dbReference type="InterPro" id="IPR045213">
    <property type="entry name" value="Malic_NAD-bd_bact_type"/>
</dbReference>
<dbReference type="Gene3D" id="3.40.50.720">
    <property type="entry name" value="NAD(P)-binding Rossmann-like Domain"/>
    <property type="match status" value="1"/>
</dbReference>
<evidence type="ECO:0000256" key="3">
    <source>
        <dbReference type="ARBA" id="ARBA00022723"/>
    </source>
</evidence>
<dbReference type="Pfam" id="PF00390">
    <property type="entry name" value="malic"/>
    <property type="match status" value="1"/>
</dbReference>
<feature type="binding site" evidence="6">
    <location>
        <position position="286"/>
    </location>
    <ligand>
        <name>(S)-malate</name>
        <dbReference type="ChEBI" id="CHEBI:15589"/>
    </ligand>
</feature>
<organism evidence="10">
    <name type="scientific">Dictyoglomus thermophilum</name>
    <dbReference type="NCBI Taxonomy" id="14"/>
    <lineage>
        <taxon>Bacteria</taxon>
        <taxon>Pseudomonadati</taxon>
        <taxon>Dictyoglomota</taxon>
        <taxon>Dictyoglomia</taxon>
        <taxon>Dictyoglomales</taxon>
        <taxon>Dictyoglomaceae</taxon>
        <taxon>Dictyoglomus</taxon>
    </lineage>
</organism>
<keyword evidence="3 7" id="KW-0479">Metal-binding</keyword>
<feature type="binding site" evidence="7">
    <location>
        <position position="134"/>
    </location>
    <ligand>
        <name>a divalent metal cation</name>
        <dbReference type="ChEBI" id="CHEBI:60240"/>
    </ligand>
</feature>
<sequence length="410" mass="45021">MNFYEKAIELHKEKKGKLEIKPKVPLENKTDLSLAYTPGVAGVSQAIHKKSDLVYDFTIKANTVAVVSDGSAVLGLGNIGPLGAIPVMEGKAILFKKFANIDAFPICLNTQDPEKIIEIVYNISPIFGGINLEDISAPNCFYIEEKLIELLDIPVFHDDQHGTAIVTYAALINALKLKNLKLNEIKIVILGAGAAGIAIAKFLISEGAKNIRLVDRHGIIYPGRKDGMNPEKEKIASIINPEKEKGELKDALKDAHVFIGVSQANLLSPEYIKLMKKDPIIFAMANPVPEIMPEVAQKVGVRIIGTGRSDYPNQINNLLAFPGVFRGALLVRAREINQEMKLSASFAIASLIEEPREDYLIPSPLDKRVVPKVAEEVAKAAIRTNVARTFKTEEEIRKELKIMLGGEEDE</sequence>
<dbReference type="InterPro" id="IPR001891">
    <property type="entry name" value="Malic_OxRdtase"/>
</dbReference>
<dbReference type="CDD" id="cd05311">
    <property type="entry name" value="NAD_bind_2_malic_enz"/>
    <property type="match status" value="1"/>
</dbReference>
<dbReference type="PANTHER" id="PTHR43237:SF4">
    <property type="entry name" value="NADP-DEPENDENT MALIC ENZYME"/>
    <property type="match status" value="1"/>
</dbReference>
<dbReference type="InterPro" id="IPR012301">
    <property type="entry name" value="Malic_N_dom"/>
</dbReference>
<feature type="binding site" evidence="7">
    <location>
        <position position="133"/>
    </location>
    <ligand>
        <name>a divalent metal cation</name>
        <dbReference type="ChEBI" id="CHEBI:60240"/>
    </ligand>
</feature>
<dbReference type="Pfam" id="PF03949">
    <property type="entry name" value="Malic_M"/>
    <property type="match status" value="1"/>
</dbReference>
<dbReference type="EMBL" id="DTIN01000034">
    <property type="protein sequence ID" value="HFX14134.1"/>
    <property type="molecule type" value="Genomic_DNA"/>
</dbReference>
<evidence type="ECO:0000256" key="4">
    <source>
        <dbReference type="ARBA" id="ARBA00023002"/>
    </source>
</evidence>
<dbReference type="Gene3D" id="3.40.50.10380">
    <property type="entry name" value="Malic enzyme, N-terminal domain"/>
    <property type="match status" value="1"/>
</dbReference>
<comment type="similarity">
    <text evidence="2">Belongs to the malic enzymes family.</text>
</comment>
<feature type="active site" description="Proton donor" evidence="5">
    <location>
        <position position="36"/>
    </location>
</feature>
<feature type="domain" description="Malic enzyme NAD-binding" evidence="8">
    <location>
        <begin position="160"/>
        <end position="382"/>
    </location>
</feature>
<dbReference type="GO" id="GO:0051287">
    <property type="term" value="F:NAD binding"/>
    <property type="evidence" value="ECO:0007669"/>
    <property type="project" value="InterPro"/>
</dbReference>
<dbReference type="FunFam" id="3.40.50.10380:FF:000003">
    <property type="entry name" value="NADP-dependent malic enzyme"/>
    <property type="match status" value="1"/>
</dbReference>